<dbReference type="EMBL" id="VIGB01000003">
    <property type="protein sequence ID" value="TQF05936.1"/>
    <property type="molecule type" value="Genomic_DNA"/>
</dbReference>
<sequence>MTLQVFRVTSSGALVEVIRKKVWRGESYWKSPIGGEWPPCRCPRCLPMLRSRLRRAGLC</sequence>
<proteinExistence type="predicted"/>
<reference evidence="1 2" key="1">
    <citation type="submission" date="2019-06" db="EMBL/GenBank/DDBJ databases">
        <title>Description of Kitasatospora acidophila sp. nov. isolated from pine grove soil, and reclassification of Streptomyces novaecaesareae to Kitasatospora novaeceasareae comb. nov.</title>
        <authorList>
            <person name="Kim M.J."/>
        </authorList>
    </citation>
    <scope>NUCLEOTIDE SEQUENCE [LARGE SCALE GENOMIC DNA]</scope>
    <source>
        <strain evidence="1 2">MMS16-CNU292</strain>
    </source>
</reference>
<gene>
    <name evidence="1" type="ORF">E6W39_31555</name>
</gene>
<accession>A0A540WAA5</accession>
<comment type="caution">
    <text evidence="1">The sequence shown here is derived from an EMBL/GenBank/DDBJ whole genome shotgun (WGS) entry which is preliminary data.</text>
</comment>
<dbReference type="Proteomes" id="UP000319103">
    <property type="component" value="Unassembled WGS sequence"/>
</dbReference>
<protein>
    <submittedName>
        <fullName evidence="1">Uncharacterized protein</fullName>
    </submittedName>
</protein>
<dbReference type="OrthoDB" id="4211826at2"/>
<dbReference type="RefSeq" id="WP_141636385.1">
    <property type="nucleotide sequence ID" value="NZ_VIGB01000003.1"/>
</dbReference>
<name>A0A540WAA5_9ACTN</name>
<dbReference type="AlphaFoldDB" id="A0A540WAA5"/>
<keyword evidence="2" id="KW-1185">Reference proteome</keyword>
<evidence type="ECO:0000313" key="1">
    <source>
        <dbReference type="EMBL" id="TQF05936.1"/>
    </source>
</evidence>
<evidence type="ECO:0000313" key="2">
    <source>
        <dbReference type="Proteomes" id="UP000319103"/>
    </source>
</evidence>
<organism evidence="1 2">
    <name type="scientific">Kitasatospora acidiphila</name>
    <dbReference type="NCBI Taxonomy" id="2567942"/>
    <lineage>
        <taxon>Bacteria</taxon>
        <taxon>Bacillati</taxon>
        <taxon>Actinomycetota</taxon>
        <taxon>Actinomycetes</taxon>
        <taxon>Kitasatosporales</taxon>
        <taxon>Streptomycetaceae</taxon>
        <taxon>Kitasatospora</taxon>
    </lineage>
</organism>